<organism evidence="1 2">
    <name type="scientific">Candidatus Phosphoribacter hodrii</name>
    <dbReference type="NCBI Taxonomy" id="2953743"/>
    <lineage>
        <taxon>Bacteria</taxon>
        <taxon>Bacillati</taxon>
        <taxon>Actinomycetota</taxon>
        <taxon>Actinomycetes</taxon>
        <taxon>Micrococcales</taxon>
        <taxon>Dermatophilaceae</taxon>
        <taxon>Candidatus Phosphoribacter</taxon>
    </lineage>
</organism>
<name>A0A935IJI0_9MICO</name>
<dbReference type="Proteomes" id="UP000726105">
    <property type="component" value="Unassembled WGS sequence"/>
</dbReference>
<evidence type="ECO:0000313" key="2">
    <source>
        <dbReference type="Proteomes" id="UP000726105"/>
    </source>
</evidence>
<sequence length="183" mass="20264">MTPLSWDPTPGAHIYVDESTAGDYLLMGAVVASADAPQMRSVMRGLLLPGSRSLHMRKEQKRAATILSTVVGLGPKVAIFRVSRTTPALDARRATVHALAELACQLRADRVVFDTIDSMSARDRAWVIEGVHLAGEPTPPFGYHHQRRHEEPLLWIPDAVGWAWARGGQHRRAVERICYLVDL</sequence>
<proteinExistence type="predicted"/>
<protein>
    <recommendedName>
        <fullName evidence="3">DUF3800 domain-containing protein</fullName>
    </recommendedName>
</protein>
<comment type="caution">
    <text evidence="1">The sequence shown here is derived from an EMBL/GenBank/DDBJ whole genome shotgun (WGS) entry which is preliminary data.</text>
</comment>
<evidence type="ECO:0000313" key="1">
    <source>
        <dbReference type="EMBL" id="MBK7273270.1"/>
    </source>
</evidence>
<reference evidence="1 2" key="1">
    <citation type="submission" date="2020-10" db="EMBL/GenBank/DDBJ databases">
        <title>Connecting structure to function with the recovery of over 1000 high-quality activated sludge metagenome-assembled genomes encoding full-length rRNA genes using long-read sequencing.</title>
        <authorList>
            <person name="Singleton C.M."/>
            <person name="Petriglieri F."/>
            <person name="Kristensen J.M."/>
            <person name="Kirkegaard R.H."/>
            <person name="Michaelsen T.Y."/>
            <person name="Andersen M.H."/>
            <person name="Karst S.M."/>
            <person name="Dueholm M.S."/>
            <person name="Nielsen P.H."/>
            <person name="Albertsen M."/>
        </authorList>
    </citation>
    <scope>NUCLEOTIDE SEQUENCE [LARGE SCALE GENOMIC DNA]</scope>
    <source>
        <strain evidence="1">Ega_18-Q3-R5-49_MAXAC.001</strain>
    </source>
</reference>
<dbReference type="AlphaFoldDB" id="A0A935IJI0"/>
<accession>A0A935IJI0</accession>
<evidence type="ECO:0008006" key="3">
    <source>
        <dbReference type="Google" id="ProtNLM"/>
    </source>
</evidence>
<dbReference type="EMBL" id="JADJIB010000003">
    <property type="protein sequence ID" value="MBK7273270.1"/>
    <property type="molecule type" value="Genomic_DNA"/>
</dbReference>
<gene>
    <name evidence="1" type="ORF">IPI13_08900</name>
</gene>